<dbReference type="Proteomes" id="UP001154282">
    <property type="component" value="Unassembled WGS sequence"/>
</dbReference>
<name>A0AAV0P2I1_9ROSI</name>
<comment type="caution">
    <text evidence="1">The sequence shown here is derived from an EMBL/GenBank/DDBJ whole genome shotgun (WGS) entry which is preliminary data.</text>
</comment>
<protein>
    <submittedName>
        <fullName evidence="1">Uncharacterized protein</fullName>
    </submittedName>
</protein>
<keyword evidence="2" id="KW-1185">Reference proteome</keyword>
<evidence type="ECO:0000313" key="2">
    <source>
        <dbReference type="Proteomes" id="UP001154282"/>
    </source>
</evidence>
<organism evidence="1 2">
    <name type="scientific">Linum tenue</name>
    <dbReference type="NCBI Taxonomy" id="586396"/>
    <lineage>
        <taxon>Eukaryota</taxon>
        <taxon>Viridiplantae</taxon>
        <taxon>Streptophyta</taxon>
        <taxon>Embryophyta</taxon>
        <taxon>Tracheophyta</taxon>
        <taxon>Spermatophyta</taxon>
        <taxon>Magnoliopsida</taxon>
        <taxon>eudicotyledons</taxon>
        <taxon>Gunneridae</taxon>
        <taxon>Pentapetalae</taxon>
        <taxon>rosids</taxon>
        <taxon>fabids</taxon>
        <taxon>Malpighiales</taxon>
        <taxon>Linaceae</taxon>
        <taxon>Linum</taxon>
    </lineage>
</organism>
<proteinExistence type="predicted"/>
<reference evidence="1" key="1">
    <citation type="submission" date="2022-08" db="EMBL/GenBank/DDBJ databases">
        <authorList>
            <person name="Gutierrez-Valencia J."/>
        </authorList>
    </citation>
    <scope>NUCLEOTIDE SEQUENCE</scope>
</reference>
<feature type="non-terminal residue" evidence="1">
    <location>
        <position position="1"/>
    </location>
</feature>
<sequence>ALPGRIRPRRTFLQKGFRDTVRTQVQWHHGAGTTILISVSYFSVTALTIYTQILTQEALLPEPAMDLRLYGVVLFSHRDCWQFLSPLLTLQAEILRRRWQEERVQDPQGWDV</sequence>
<accession>A0AAV0P2I1</accession>
<gene>
    <name evidence="1" type="ORF">LITE_LOCUS36251</name>
</gene>
<evidence type="ECO:0000313" key="1">
    <source>
        <dbReference type="EMBL" id="CAI0464588.1"/>
    </source>
</evidence>
<dbReference type="EMBL" id="CAMGYJ010000008">
    <property type="protein sequence ID" value="CAI0464588.1"/>
    <property type="molecule type" value="Genomic_DNA"/>
</dbReference>
<dbReference type="AlphaFoldDB" id="A0AAV0P2I1"/>